<sequence>MPFTTEQFFRVFEKYNQTVFPMQFLLILVAIASIALAGSPKPFANTTISGLLGFLWLWTGVVYHLIFFTKISPPAYIFGALFIFQGLLFLYEGVAINRLIFRASQKFYGILGAIFIAYALAIYPLIGYALGRIFPSSPTFGVPCPTTIFTFGLLLWTDKKIPLSLLIIPVLWSIVGTSAALNFGIKEDFGLLVAGTLGTAFIIRRNLTPKMDKLS</sequence>
<keyword evidence="3" id="KW-1185">Reference proteome</keyword>
<evidence type="ECO:0000256" key="1">
    <source>
        <dbReference type="SAM" id="Phobius"/>
    </source>
</evidence>
<organism evidence="2 3">
    <name type="scientific">Limnofasciculus baicalensis BBK-W-15</name>
    <dbReference type="NCBI Taxonomy" id="2699891"/>
    <lineage>
        <taxon>Bacteria</taxon>
        <taxon>Bacillati</taxon>
        <taxon>Cyanobacteriota</taxon>
        <taxon>Cyanophyceae</taxon>
        <taxon>Coleofasciculales</taxon>
        <taxon>Coleofasciculaceae</taxon>
        <taxon>Limnofasciculus</taxon>
        <taxon>Limnofasciculus baicalensis</taxon>
    </lineage>
</organism>
<protein>
    <submittedName>
        <fullName evidence="2">DUF6064 family protein</fullName>
    </submittedName>
</protein>
<comment type="caution">
    <text evidence="2">The sequence shown here is derived from an EMBL/GenBank/DDBJ whole genome shotgun (WGS) entry which is preliminary data.</text>
</comment>
<feature type="transmembrane region" description="Helical" evidence="1">
    <location>
        <begin position="189"/>
        <end position="207"/>
    </location>
</feature>
<evidence type="ECO:0000313" key="2">
    <source>
        <dbReference type="EMBL" id="MCP2727399.1"/>
    </source>
</evidence>
<name>A0AAE3GN13_9CYAN</name>
<dbReference type="AlphaFoldDB" id="A0AAE3GN13"/>
<keyword evidence="1" id="KW-1133">Transmembrane helix</keyword>
<feature type="transmembrane region" description="Helical" evidence="1">
    <location>
        <begin position="75"/>
        <end position="95"/>
    </location>
</feature>
<feature type="transmembrane region" description="Helical" evidence="1">
    <location>
        <begin position="163"/>
        <end position="183"/>
    </location>
</feature>
<accession>A0AAE3GN13</accession>
<dbReference type="EMBL" id="JAMZMM010000013">
    <property type="protein sequence ID" value="MCP2727399.1"/>
    <property type="molecule type" value="Genomic_DNA"/>
</dbReference>
<keyword evidence="1" id="KW-0472">Membrane</keyword>
<feature type="transmembrane region" description="Helical" evidence="1">
    <location>
        <begin position="138"/>
        <end position="156"/>
    </location>
</feature>
<dbReference type="Pfam" id="PF19540">
    <property type="entry name" value="DUF6064"/>
    <property type="match status" value="1"/>
</dbReference>
<feature type="transmembrane region" description="Helical" evidence="1">
    <location>
        <begin position="107"/>
        <end position="126"/>
    </location>
</feature>
<proteinExistence type="predicted"/>
<keyword evidence="1" id="KW-0812">Transmembrane</keyword>
<reference evidence="2" key="1">
    <citation type="submission" date="2022-06" db="EMBL/GenBank/DDBJ databases">
        <title>New cyanobacteria of genus Symplocastrum in benthos of Lake Baikal.</title>
        <authorList>
            <person name="Sorokovikova E."/>
            <person name="Tikhonova I."/>
            <person name="Krasnopeev A."/>
            <person name="Evseev P."/>
            <person name="Gladkikh A."/>
            <person name="Belykh O."/>
        </authorList>
    </citation>
    <scope>NUCLEOTIDE SEQUENCE</scope>
    <source>
        <strain evidence="2">BBK-W-15</strain>
    </source>
</reference>
<feature type="transmembrane region" description="Helical" evidence="1">
    <location>
        <begin position="20"/>
        <end position="38"/>
    </location>
</feature>
<evidence type="ECO:0000313" key="3">
    <source>
        <dbReference type="Proteomes" id="UP001204953"/>
    </source>
</evidence>
<dbReference type="InterPro" id="IPR045708">
    <property type="entry name" value="DUF6064"/>
</dbReference>
<gene>
    <name evidence="2" type="ORF">NJ959_02790</name>
</gene>
<dbReference type="Proteomes" id="UP001204953">
    <property type="component" value="Unassembled WGS sequence"/>
</dbReference>
<feature type="transmembrane region" description="Helical" evidence="1">
    <location>
        <begin position="50"/>
        <end position="69"/>
    </location>
</feature>
<dbReference type="RefSeq" id="WP_254010214.1">
    <property type="nucleotide sequence ID" value="NZ_JAMZMM010000013.1"/>
</dbReference>